<organism evidence="2 3">
    <name type="scientific">Purpureocillium lilacinum</name>
    <name type="common">Paecilomyces lilacinus</name>
    <dbReference type="NCBI Taxonomy" id="33203"/>
    <lineage>
        <taxon>Eukaryota</taxon>
        <taxon>Fungi</taxon>
        <taxon>Dikarya</taxon>
        <taxon>Ascomycota</taxon>
        <taxon>Pezizomycotina</taxon>
        <taxon>Sordariomycetes</taxon>
        <taxon>Hypocreomycetidae</taxon>
        <taxon>Hypocreales</taxon>
        <taxon>Ophiocordycipitaceae</taxon>
        <taxon>Purpureocillium</taxon>
    </lineage>
</organism>
<keyword evidence="3" id="KW-1185">Reference proteome</keyword>
<evidence type="ECO:0000256" key="1">
    <source>
        <dbReference type="SAM" id="MobiDB-lite"/>
    </source>
</evidence>
<feature type="compositionally biased region" description="Polar residues" evidence="1">
    <location>
        <begin position="181"/>
        <end position="191"/>
    </location>
</feature>
<evidence type="ECO:0000313" key="2">
    <source>
        <dbReference type="EMBL" id="KAK4095154.1"/>
    </source>
</evidence>
<feature type="compositionally biased region" description="Low complexity" evidence="1">
    <location>
        <begin position="92"/>
        <end position="104"/>
    </location>
</feature>
<name>A0ABR0CG86_PURLI</name>
<feature type="compositionally biased region" description="Basic and acidic residues" evidence="1">
    <location>
        <begin position="50"/>
        <end position="65"/>
    </location>
</feature>
<reference evidence="2 3" key="1">
    <citation type="journal article" date="2024" name="Microbiol. Resour. Announc.">
        <title>Genome annotations for the ascomycete fungi Trichoderma harzianum, Trichoderma aggressivum, and Purpureocillium lilacinum.</title>
        <authorList>
            <person name="Beijen E.P.W."/>
            <person name="Ohm R.A."/>
        </authorList>
    </citation>
    <scope>NUCLEOTIDE SEQUENCE [LARGE SCALE GENOMIC DNA]</scope>
    <source>
        <strain evidence="2 3">CBS 150709</strain>
    </source>
</reference>
<proteinExistence type="predicted"/>
<comment type="caution">
    <text evidence="2">The sequence shown here is derived from an EMBL/GenBank/DDBJ whole genome shotgun (WGS) entry which is preliminary data.</text>
</comment>
<dbReference type="EMBL" id="JAWRVI010000002">
    <property type="protein sequence ID" value="KAK4095154.1"/>
    <property type="molecule type" value="Genomic_DNA"/>
</dbReference>
<feature type="region of interest" description="Disordered" evidence="1">
    <location>
        <begin position="159"/>
        <end position="192"/>
    </location>
</feature>
<evidence type="ECO:0000313" key="3">
    <source>
        <dbReference type="Proteomes" id="UP001287286"/>
    </source>
</evidence>
<dbReference type="Proteomes" id="UP001287286">
    <property type="component" value="Unassembled WGS sequence"/>
</dbReference>
<sequence>MAGFPCGLLDDTVDTGSGAAQRLPGGSCLRKEGFGNFGGTRARRTKGRKRETAKTDGRADGRVVDGIKGGRRKAEHIHQRERPGRRVTTHTSSSAAQRSWSESESTAHAAWMVVSVRGGGERRAPWTGSNGRRRAGRLGWRGHAVAGFCFAASAGVRPRMGGPGGERRPSGPPLGTWRAGSVSSLHWQQPAQPSPPVLLSSMVGACESQSGRRGAWLAGRLVGALRRMRMGNVPGRLGLFWHDASSATRIRPAMDEVGSIRASMHLFGAAARAAAAAAGWLVWRELSAAAPGISLLLPSPIWQGE</sequence>
<accession>A0ABR0CG86</accession>
<feature type="region of interest" description="Disordered" evidence="1">
    <location>
        <begin position="1"/>
        <end position="104"/>
    </location>
</feature>
<protein>
    <submittedName>
        <fullName evidence="2">Uncharacterized protein</fullName>
    </submittedName>
</protein>
<gene>
    <name evidence="2" type="ORF">Purlil1_850</name>
</gene>